<organism evidence="1 2">
    <name type="scientific">Vigna mungo</name>
    <name type="common">Black gram</name>
    <name type="synonym">Phaseolus mungo</name>
    <dbReference type="NCBI Taxonomy" id="3915"/>
    <lineage>
        <taxon>Eukaryota</taxon>
        <taxon>Viridiplantae</taxon>
        <taxon>Streptophyta</taxon>
        <taxon>Embryophyta</taxon>
        <taxon>Tracheophyta</taxon>
        <taxon>Spermatophyta</taxon>
        <taxon>Magnoliopsida</taxon>
        <taxon>eudicotyledons</taxon>
        <taxon>Gunneridae</taxon>
        <taxon>Pentapetalae</taxon>
        <taxon>rosids</taxon>
        <taxon>fabids</taxon>
        <taxon>Fabales</taxon>
        <taxon>Fabaceae</taxon>
        <taxon>Papilionoideae</taxon>
        <taxon>50 kb inversion clade</taxon>
        <taxon>NPAAA clade</taxon>
        <taxon>indigoferoid/millettioid clade</taxon>
        <taxon>Phaseoleae</taxon>
        <taxon>Vigna</taxon>
    </lineage>
</organism>
<evidence type="ECO:0000313" key="2">
    <source>
        <dbReference type="Proteomes" id="UP001374535"/>
    </source>
</evidence>
<protein>
    <submittedName>
        <fullName evidence="1">Uncharacterized protein</fullName>
    </submittedName>
</protein>
<evidence type="ECO:0000313" key="1">
    <source>
        <dbReference type="EMBL" id="WVZ05200.1"/>
    </source>
</evidence>
<name>A0AAQ3NA32_VIGMU</name>
<gene>
    <name evidence="1" type="ORF">V8G54_018546</name>
</gene>
<reference evidence="1 2" key="1">
    <citation type="journal article" date="2023" name="Life. Sci Alliance">
        <title>Evolutionary insights into 3D genome organization and epigenetic landscape of Vigna mungo.</title>
        <authorList>
            <person name="Junaid A."/>
            <person name="Singh B."/>
            <person name="Bhatia S."/>
        </authorList>
    </citation>
    <scope>NUCLEOTIDE SEQUENCE [LARGE SCALE GENOMIC DNA]</scope>
    <source>
        <strain evidence="1">Urdbean</strain>
    </source>
</reference>
<dbReference type="AlphaFoldDB" id="A0AAQ3NA32"/>
<proteinExistence type="predicted"/>
<dbReference type="EMBL" id="CP144695">
    <property type="protein sequence ID" value="WVZ05200.1"/>
    <property type="molecule type" value="Genomic_DNA"/>
</dbReference>
<dbReference type="Proteomes" id="UP001374535">
    <property type="component" value="Chromosome 6"/>
</dbReference>
<keyword evidence="2" id="KW-1185">Reference proteome</keyword>
<accession>A0AAQ3NA32</accession>
<sequence>MLVTSYNPWHWNPVGHQLLCIQFRGFQQLSEVLMIGVLIITQLPPLSDLGPVMNHHIEERIKEQDKIRRNRTNIQQYWNRWTIKRILEKRRLNHYKRSYNSLAVQHEPEKSSLVRSSVTDINELRSPQVKHKLGIERKVGG</sequence>